<protein>
    <submittedName>
        <fullName evidence="1">Uncharacterized protein</fullName>
    </submittedName>
</protein>
<reference evidence="1" key="1">
    <citation type="journal article" date="2021" name="Proc. Natl. Acad. Sci. U.S.A.">
        <title>A Catalog of Tens of Thousands of Viruses from Human Metagenomes Reveals Hidden Associations with Chronic Diseases.</title>
        <authorList>
            <person name="Tisza M.J."/>
            <person name="Buck C.B."/>
        </authorList>
    </citation>
    <scope>NUCLEOTIDE SEQUENCE</scope>
    <source>
        <strain evidence="1">Ctxqo3</strain>
    </source>
</reference>
<evidence type="ECO:0000313" key="1">
    <source>
        <dbReference type="EMBL" id="DAF56208.1"/>
    </source>
</evidence>
<name>A0A8S5SZ93_9CAUD</name>
<proteinExistence type="predicted"/>
<organism evidence="1">
    <name type="scientific">Podoviridae sp. ctxqo3</name>
    <dbReference type="NCBI Taxonomy" id="2827755"/>
    <lineage>
        <taxon>Viruses</taxon>
        <taxon>Duplodnaviria</taxon>
        <taxon>Heunggongvirae</taxon>
        <taxon>Uroviricota</taxon>
        <taxon>Caudoviricetes</taxon>
    </lineage>
</organism>
<sequence>MNMYDEIVKMEEKRLGVTKFPQKPVSTKKENKLYLVVKIDNEENECQFPLFGDFLKNEGESFNPENFYISVQELVNSLFTFEDVDDLMAYDHLDKLVDLLEFAAIVFLDEYEERIYNDEVTILATDQDGTFNFSIKITSLSGLRTGVNVIDWKEVGIIRFSNEERE</sequence>
<dbReference type="EMBL" id="BK032710">
    <property type="protein sequence ID" value="DAF56208.1"/>
    <property type="molecule type" value="Genomic_DNA"/>
</dbReference>
<accession>A0A8S5SZ93</accession>